<feature type="region of interest" description="Disordered" evidence="1">
    <location>
        <begin position="1"/>
        <end position="117"/>
    </location>
</feature>
<feature type="region of interest" description="Disordered" evidence="1">
    <location>
        <begin position="851"/>
        <end position="911"/>
    </location>
</feature>
<protein>
    <submittedName>
        <fullName evidence="2">Uncharacterized protein</fullName>
    </submittedName>
</protein>
<reference evidence="2 3" key="1">
    <citation type="journal article" date="2019" name="Nat. Ecol. Evol.">
        <title>Megaphylogeny resolves global patterns of mushroom evolution.</title>
        <authorList>
            <person name="Varga T."/>
            <person name="Krizsan K."/>
            <person name="Foldi C."/>
            <person name="Dima B."/>
            <person name="Sanchez-Garcia M."/>
            <person name="Sanchez-Ramirez S."/>
            <person name="Szollosi G.J."/>
            <person name="Szarkandi J.G."/>
            <person name="Papp V."/>
            <person name="Albert L."/>
            <person name="Andreopoulos W."/>
            <person name="Angelini C."/>
            <person name="Antonin V."/>
            <person name="Barry K.W."/>
            <person name="Bougher N.L."/>
            <person name="Buchanan P."/>
            <person name="Buyck B."/>
            <person name="Bense V."/>
            <person name="Catcheside P."/>
            <person name="Chovatia M."/>
            <person name="Cooper J."/>
            <person name="Damon W."/>
            <person name="Desjardin D."/>
            <person name="Finy P."/>
            <person name="Geml J."/>
            <person name="Haridas S."/>
            <person name="Hughes K."/>
            <person name="Justo A."/>
            <person name="Karasinski D."/>
            <person name="Kautmanova I."/>
            <person name="Kiss B."/>
            <person name="Kocsube S."/>
            <person name="Kotiranta H."/>
            <person name="LaButti K.M."/>
            <person name="Lechner B.E."/>
            <person name="Liimatainen K."/>
            <person name="Lipzen A."/>
            <person name="Lukacs Z."/>
            <person name="Mihaltcheva S."/>
            <person name="Morgado L.N."/>
            <person name="Niskanen T."/>
            <person name="Noordeloos M.E."/>
            <person name="Ohm R.A."/>
            <person name="Ortiz-Santana B."/>
            <person name="Ovrebo C."/>
            <person name="Racz N."/>
            <person name="Riley R."/>
            <person name="Savchenko A."/>
            <person name="Shiryaev A."/>
            <person name="Soop K."/>
            <person name="Spirin V."/>
            <person name="Szebenyi C."/>
            <person name="Tomsovsky M."/>
            <person name="Tulloss R.E."/>
            <person name="Uehling J."/>
            <person name="Grigoriev I.V."/>
            <person name="Vagvolgyi C."/>
            <person name="Papp T."/>
            <person name="Martin F.M."/>
            <person name="Miettinen O."/>
            <person name="Hibbett D.S."/>
            <person name="Nagy L.G."/>
        </authorList>
    </citation>
    <scope>NUCLEOTIDE SEQUENCE [LARGE SCALE GENOMIC DNA]</scope>
    <source>
        <strain evidence="2 3">HHB13444</strain>
    </source>
</reference>
<feature type="compositionally biased region" description="Polar residues" evidence="1">
    <location>
        <begin position="32"/>
        <end position="43"/>
    </location>
</feature>
<feature type="compositionally biased region" description="Low complexity" evidence="1">
    <location>
        <begin position="856"/>
        <end position="865"/>
    </location>
</feature>
<feature type="compositionally biased region" description="Low complexity" evidence="1">
    <location>
        <begin position="97"/>
        <end position="110"/>
    </location>
</feature>
<evidence type="ECO:0000313" key="2">
    <source>
        <dbReference type="EMBL" id="TFK91867.1"/>
    </source>
</evidence>
<accession>A0A5C3PRR3</accession>
<dbReference type="EMBL" id="ML211010">
    <property type="protein sequence ID" value="TFK91867.1"/>
    <property type="molecule type" value="Genomic_DNA"/>
</dbReference>
<gene>
    <name evidence="2" type="ORF">K466DRAFT_595729</name>
</gene>
<keyword evidence="3" id="KW-1185">Reference proteome</keyword>
<evidence type="ECO:0000313" key="3">
    <source>
        <dbReference type="Proteomes" id="UP000308197"/>
    </source>
</evidence>
<sequence>MTPACNTAGGEHPRPLQRSPSVEPGEIPVASFSDQSQTSNARTGDSLRLLEGFSQTQATGALMSSPDASQNYAMTPNAAAGELTSRDGLGCGEEQLPPSSAPASFVASQQSPPPPPLAQARVPWCDAIFPSSNLSPQPPLTWLPVLTPAQVAASVATQTPQTTQNPPPARAPRVDAAADTIVSGSGWKIVTRKKRLRGTPPYPSDREQRRRIEEMDMRAAMMDHSPGPGIPNPPLHEESTNYFGAGLQMDGRMGPPPTNPFEIAMQSASVFPSPSPLTTMQAGTLMRTPPSAPLSDSDYLNPIDSGVRLYTDGTPAIAAAVGMSAPLRHAEIDPARVMQPRAGRPMARSSDSASTVNVPLRNLGASGTLQHQFTLQTPRQQHDLFNPTSVRLPQRQPPPPPFAGPYTTRDLPPHRDHGLTPGVQTAPRLGPYAPARAPLRQLDEVTRGGQRYARSENISMDDRMDEGSDLPEDAQENLAPAIMLRPSSRLGPHFENQVEEDFRRLDMVRANESEIPPYHSTPPPPPLNPLTGRVSKVGQRQQPVMKRLPEPATQPCVLYPRMPAPREGYPRIRFQDPDSVVVGTDEAILADMRDTEKNGTILGIRVARVNGVPPDKMARNICSWVEAITTDITGETGISLVPPRPPYVRRQGNPAPFIWFLCDLSPEGAAVMLSVGVVSCPTISFFVHPLTVKPDLVVVLTGFVTTTGFLIEAMIRNTFEGPAMRAIIDQFVPSNPLFRNTPIDMATQFVLETLEIELDTLGGNVPCAKVYIESPAGTTEGWRRFREAVARVPFEDRYNPRASTRILSCEICAGSDHTMQMCRYPFLPGWKGPVPSPEPVHEEPTVMGSDLVFAPRQNGGNQRKQGGSGRGGGHYAQPGPSSYGGGQYGGGSGRGGAGTSGGSGAQGLRPY</sequence>
<evidence type="ECO:0000256" key="1">
    <source>
        <dbReference type="SAM" id="MobiDB-lite"/>
    </source>
</evidence>
<organism evidence="2 3">
    <name type="scientific">Polyporus arcularius HHB13444</name>
    <dbReference type="NCBI Taxonomy" id="1314778"/>
    <lineage>
        <taxon>Eukaryota</taxon>
        <taxon>Fungi</taxon>
        <taxon>Dikarya</taxon>
        <taxon>Basidiomycota</taxon>
        <taxon>Agaricomycotina</taxon>
        <taxon>Agaricomycetes</taxon>
        <taxon>Polyporales</taxon>
        <taxon>Polyporaceae</taxon>
        <taxon>Polyporus</taxon>
    </lineage>
</organism>
<name>A0A5C3PRR3_9APHY</name>
<dbReference type="STRING" id="1314778.A0A5C3PRR3"/>
<feature type="region of interest" description="Disordered" evidence="1">
    <location>
        <begin position="154"/>
        <end position="175"/>
    </location>
</feature>
<feature type="compositionally biased region" description="Gly residues" evidence="1">
    <location>
        <begin position="882"/>
        <end position="905"/>
    </location>
</feature>
<dbReference type="AlphaFoldDB" id="A0A5C3PRR3"/>
<dbReference type="InParanoid" id="A0A5C3PRR3"/>
<proteinExistence type="predicted"/>
<dbReference type="Proteomes" id="UP000308197">
    <property type="component" value="Unassembled WGS sequence"/>
</dbReference>